<reference evidence="2" key="1">
    <citation type="submission" date="2023-06" db="EMBL/GenBank/DDBJ databases">
        <title>Genomic analysis of the entomopathogenic nematode Steinernema hermaphroditum.</title>
        <authorList>
            <person name="Schwarz E.M."/>
            <person name="Heppert J.K."/>
            <person name="Baniya A."/>
            <person name="Schwartz H.T."/>
            <person name="Tan C.-H."/>
            <person name="Antoshechkin I."/>
            <person name="Sternberg P.W."/>
            <person name="Goodrich-Blair H."/>
            <person name="Dillman A.R."/>
        </authorList>
    </citation>
    <scope>NUCLEOTIDE SEQUENCE</scope>
    <source>
        <strain evidence="2">PS9179</strain>
        <tissue evidence="2">Whole animal</tissue>
    </source>
</reference>
<evidence type="ECO:0000256" key="1">
    <source>
        <dbReference type="SAM" id="Phobius"/>
    </source>
</evidence>
<feature type="transmembrane region" description="Helical" evidence="1">
    <location>
        <begin position="86"/>
        <end position="115"/>
    </location>
</feature>
<feature type="transmembrane region" description="Helical" evidence="1">
    <location>
        <begin position="261"/>
        <end position="284"/>
    </location>
</feature>
<feature type="transmembrane region" description="Helical" evidence="1">
    <location>
        <begin position="12"/>
        <end position="29"/>
    </location>
</feature>
<name>A0AA39HD37_9BILA</name>
<feature type="transmembrane region" description="Helical" evidence="1">
    <location>
        <begin position="127"/>
        <end position="150"/>
    </location>
</feature>
<keyword evidence="1" id="KW-1133">Transmembrane helix</keyword>
<feature type="transmembrane region" description="Helical" evidence="1">
    <location>
        <begin position="41"/>
        <end position="66"/>
    </location>
</feature>
<organism evidence="2 3">
    <name type="scientific">Steinernema hermaphroditum</name>
    <dbReference type="NCBI Taxonomy" id="289476"/>
    <lineage>
        <taxon>Eukaryota</taxon>
        <taxon>Metazoa</taxon>
        <taxon>Ecdysozoa</taxon>
        <taxon>Nematoda</taxon>
        <taxon>Chromadorea</taxon>
        <taxon>Rhabditida</taxon>
        <taxon>Tylenchina</taxon>
        <taxon>Panagrolaimomorpha</taxon>
        <taxon>Strongyloidoidea</taxon>
        <taxon>Steinernematidae</taxon>
        <taxon>Steinernema</taxon>
    </lineage>
</organism>
<evidence type="ECO:0000313" key="2">
    <source>
        <dbReference type="EMBL" id="KAK0402568.1"/>
    </source>
</evidence>
<comment type="caution">
    <text evidence="2">The sequence shown here is derived from an EMBL/GenBank/DDBJ whole genome shotgun (WGS) entry which is preliminary data.</text>
</comment>
<keyword evidence="1" id="KW-0812">Transmembrane</keyword>
<dbReference type="Proteomes" id="UP001175271">
    <property type="component" value="Unassembled WGS sequence"/>
</dbReference>
<accession>A0AA39HD37</accession>
<gene>
    <name evidence="2" type="ORF">QR680_016407</name>
</gene>
<proteinExistence type="predicted"/>
<keyword evidence="3" id="KW-1185">Reference proteome</keyword>
<protein>
    <submittedName>
        <fullName evidence="2">Uncharacterized protein</fullName>
    </submittedName>
</protein>
<dbReference type="AlphaFoldDB" id="A0AA39HD37"/>
<keyword evidence="1" id="KW-0472">Membrane</keyword>
<feature type="transmembrane region" description="Helical" evidence="1">
    <location>
        <begin position="181"/>
        <end position="200"/>
    </location>
</feature>
<sequence length="312" mass="35857">MLNDIYNRALDITIIIHVPLKLASIYVVYRYSPKSMEALPMFLLNVMFWNFVTNFLSSIFHVTPLFPANCFRADGLIRLITKNELVYHILFAAIFTCLLNTALALSLAFPYRYFVFAYPDQVKRVKIWWGAIICMVLHVTFGYIFASSYISNIIYYDDYPVKAELPPRDGAFCFRPYSWKFPALTLVAATIVLTFSTLLWRSLHKMRALMSKQTLELHRKYLLYLLIVTAVPLVFGGLPLILCNTCALFPRMKFATEMDMIGILVLMNHGAIYSIVSIITFKPYMDAARRAIRRVLRKKATVTSVHVVSLNG</sequence>
<dbReference type="Pfam" id="PF10318">
    <property type="entry name" value="7TM_GPCR_Srh"/>
    <property type="match status" value="1"/>
</dbReference>
<evidence type="ECO:0000313" key="3">
    <source>
        <dbReference type="Proteomes" id="UP001175271"/>
    </source>
</evidence>
<feature type="transmembrane region" description="Helical" evidence="1">
    <location>
        <begin position="221"/>
        <end position="241"/>
    </location>
</feature>
<dbReference type="PANTHER" id="PTHR46891">
    <property type="entry name" value="SERPENTINE RECEPTOR, CLASS H-RELATED"/>
    <property type="match status" value="1"/>
</dbReference>
<dbReference type="EMBL" id="JAUCMV010000004">
    <property type="protein sequence ID" value="KAK0402568.1"/>
    <property type="molecule type" value="Genomic_DNA"/>
</dbReference>
<dbReference type="InterPro" id="IPR019422">
    <property type="entry name" value="7TM_GPCR_serpentine_rcpt_Srh"/>
</dbReference>